<keyword evidence="7" id="KW-1185">Reference proteome</keyword>
<dbReference type="Pfam" id="PF01418">
    <property type="entry name" value="HTH_6"/>
    <property type="match status" value="1"/>
</dbReference>
<dbReference type="GO" id="GO:1901135">
    <property type="term" value="P:carbohydrate derivative metabolic process"/>
    <property type="evidence" value="ECO:0007669"/>
    <property type="project" value="InterPro"/>
</dbReference>
<dbReference type="PANTHER" id="PTHR30514">
    <property type="entry name" value="GLUCOKINASE"/>
    <property type="match status" value="1"/>
</dbReference>
<evidence type="ECO:0000259" key="5">
    <source>
        <dbReference type="PROSITE" id="PS51464"/>
    </source>
</evidence>
<dbReference type="GO" id="GO:0097367">
    <property type="term" value="F:carbohydrate derivative binding"/>
    <property type="evidence" value="ECO:0007669"/>
    <property type="project" value="InterPro"/>
</dbReference>
<evidence type="ECO:0000256" key="1">
    <source>
        <dbReference type="ARBA" id="ARBA00023015"/>
    </source>
</evidence>
<keyword evidence="2" id="KW-0238">DNA-binding</keyword>
<dbReference type="InterPro" id="IPR046348">
    <property type="entry name" value="SIS_dom_sf"/>
</dbReference>
<feature type="domain" description="HTH rpiR-type" evidence="4">
    <location>
        <begin position="9"/>
        <end position="85"/>
    </location>
</feature>
<dbReference type="CDD" id="cd05013">
    <property type="entry name" value="SIS_RpiR"/>
    <property type="match status" value="1"/>
</dbReference>
<dbReference type="PROSITE" id="PS51464">
    <property type="entry name" value="SIS"/>
    <property type="match status" value="1"/>
</dbReference>
<evidence type="ECO:0000259" key="4">
    <source>
        <dbReference type="PROSITE" id="PS51071"/>
    </source>
</evidence>
<protein>
    <submittedName>
        <fullName evidence="6">MurPQ operon repressor</fullName>
    </submittedName>
</protein>
<dbReference type="InterPro" id="IPR001347">
    <property type="entry name" value="SIS_dom"/>
</dbReference>
<dbReference type="InterPro" id="IPR009057">
    <property type="entry name" value="Homeodomain-like_sf"/>
</dbReference>
<dbReference type="Gene3D" id="1.10.10.10">
    <property type="entry name" value="Winged helix-like DNA-binding domain superfamily/Winged helix DNA-binding domain"/>
    <property type="match status" value="1"/>
</dbReference>
<evidence type="ECO:0000256" key="2">
    <source>
        <dbReference type="ARBA" id="ARBA00023125"/>
    </source>
</evidence>
<dbReference type="Proteomes" id="UP000250086">
    <property type="component" value="Unassembled WGS sequence"/>
</dbReference>
<dbReference type="SUPFAM" id="SSF53697">
    <property type="entry name" value="SIS domain"/>
    <property type="match status" value="1"/>
</dbReference>
<dbReference type="Gene3D" id="3.40.50.10490">
    <property type="entry name" value="Glucose-6-phosphate isomerase like protein, domain 1"/>
    <property type="match status" value="1"/>
</dbReference>
<dbReference type="PROSITE" id="PS51071">
    <property type="entry name" value="HTH_RPIR"/>
    <property type="match status" value="1"/>
</dbReference>
<gene>
    <name evidence="6" type="primary">murR</name>
    <name evidence="6" type="ORF">NCTC13093_01125</name>
</gene>
<reference evidence="6 7" key="1">
    <citation type="submission" date="2018-06" db="EMBL/GenBank/DDBJ databases">
        <authorList>
            <consortium name="Pathogen Informatics"/>
            <person name="Doyle S."/>
        </authorList>
    </citation>
    <scope>NUCLEOTIDE SEQUENCE [LARGE SCALE GENOMIC DNA]</scope>
    <source>
        <strain evidence="6 7">NCTC13093</strain>
    </source>
</reference>
<dbReference type="PANTHER" id="PTHR30514:SF9">
    <property type="entry name" value="TRANSCRIPTIONAL REGULATOR"/>
    <property type="match status" value="1"/>
</dbReference>
<evidence type="ECO:0000313" key="7">
    <source>
        <dbReference type="Proteomes" id="UP000250086"/>
    </source>
</evidence>
<dbReference type="InterPro" id="IPR036388">
    <property type="entry name" value="WH-like_DNA-bd_sf"/>
</dbReference>
<feature type="domain" description="SIS" evidence="5">
    <location>
        <begin position="133"/>
        <end position="273"/>
    </location>
</feature>
<dbReference type="InterPro" id="IPR047640">
    <property type="entry name" value="RpiR-like"/>
</dbReference>
<keyword evidence="1" id="KW-0805">Transcription regulation</keyword>
<organism evidence="6 7">
    <name type="scientific">Anaerobiospirillum thomasii</name>
    <dbReference type="NCBI Taxonomy" id="179995"/>
    <lineage>
        <taxon>Bacteria</taxon>
        <taxon>Pseudomonadati</taxon>
        <taxon>Pseudomonadota</taxon>
        <taxon>Gammaproteobacteria</taxon>
        <taxon>Aeromonadales</taxon>
        <taxon>Succinivibrionaceae</taxon>
        <taxon>Anaerobiospirillum</taxon>
    </lineage>
</organism>
<proteinExistence type="predicted"/>
<sequence>MTSSPNPSGKILSRLHFMQNEMPKAMQRLAVYIINNPSAVIASNISRISQNAGVGEATVVRFAKSLGFPGFQEFKIELAIEVSGMKKQDSDIVESQIQDNDSPHVIGKKVSNAVMTGLGENIDFLNDDSAREVVNAIYKAKRVFIIGMGNSGLCAQYIKNKMARIGINAMCESNTHFMYTTASLMEEGDVAIAISQKGMSPETLKAFKVAKSCGATTVLISHMTGTAIAREADYVFFSGNHEGFMQSDSLGTIVAQLHICEILYIMLVQLNPDRAIKTKQLTLEALGFKV</sequence>
<dbReference type="AlphaFoldDB" id="A0A2X0VAA6"/>
<name>A0A2X0VAA6_9GAMM</name>
<dbReference type="InterPro" id="IPR000281">
    <property type="entry name" value="HTH_RpiR"/>
</dbReference>
<dbReference type="Pfam" id="PF01380">
    <property type="entry name" value="SIS"/>
    <property type="match status" value="1"/>
</dbReference>
<dbReference type="RefSeq" id="WP_113743892.1">
    <property type="nucleotide sequence ID" value="NZ_UAPV01000001.1"/>
</dbReference>
<evidence type="ECO:0000313" key="6">
    <source>
        <dbReference type="EMBL" id="SPT69745.1"/>
    </source>
</evidence>
<dbReference type="InterPro" id="IPR035472">
    <property type="entry name" value="RpiR-like_SIS"/>
</dbReference>
<accession>A0A2X0VAA6</accession>
<dbReference type="EMBL" id="UAPV01000001">
    <property type="protein sequence ID" value="SPT69745.1"/>
    <property type="molecule type" value="Genomic_DNA"/>
</dbReference>
<dbReference type="GO" id="GO:0003700">
    <property type="term" value="F:DNA-binding transcription factor activity"/>
    <property type="evidence" value="ECO:0007669"/>
    <property type="project" value="InterPro"/>
</dbReference>
<keyword evidence="3" id="KW-0804">Transcription</keyword>
<dbReference type="GO" id="GO:0003677">
    <property type="term" value="F:DNA binding"/>
    <property type="evidence" value="ECO:0007669"/>
    <property type="project" value="UniProtKB-KW"/>
</dbReference>
<dbReference type="SUPFAM" id="SSF46689">
    <property type="entry name" value="Homeodomain-like"/>
    <property type="match status" value="1"/>
</dbReference>
<evidence type="ECO:0000256" key="3">
    <source>
        <dbReference type="ARBA" id="ARBA00023163"/>
    </source>
</evidence>